<comment type="catalytic activity">
    <reaction evidence="10">
        <text>ATP + H2O = ADP + phosphate + H(+)</text>
        <dbReference type="Rhea" id="RHEA:13065"/>
        <dbReference type="ChEBI" id="CHEBI:15377"/>
        <dbReference type="ChEBI" id="CHEBI:15378"/>
        <dbReference type="ChEBI" id="CHEBI:30616"/>
        <dbReference type="ChEBI" id="CHEBI:43474"/>
        <dbReference type="ChEBI" id="CHEBI:456216"/>
        <dbReference type="EC" id="3.6.4.13"/>
    </reaction>
</comment>
<dbReference type="GO" id="GO:0016787">
    <property type="term" value="F:hydrolase activity"/>
    <property type="evidence" value="ECO:0007669"/>
    <property type="project" value="UniProtKB-KW"/>
</dbReference>
<keyword evidence="8" id="KW-0539">Nucleus</keyword>
<evidence type="ECO:0000313" key="14">
    <source>
        <dbReference type="EMBL" id="RKP36565.1"/>
    </source>
</evidence>
<feature type="compositionally biased region" description="Acidic residues" evidence="11">
    <location>
        <begin position="48"/>
        <end position="61"/>
    </location>
</feature>
<evidence type="ECO:0000259" key="12">
    <source>
        <dbReference type="PROSITE" id="PS51192"/>
    </source>
</evidence>
<dbReference type="Pfam" id="PF00271">
    <property type="entry name" value="Helicase_C"/>
    <property type="match status" value="1"/>
</dbReference>
<evidence type="ECO:0000256" key="4">
    <source>
        <dbReference type="ARBA" id="ARBA00022801"/>
    </source>
</evidence>
<evidence type="ECO:0000256" key="8">
    <source>
        <dbReference type="ARBA" id="ARBA00023242"/>
    </source>
</evidence>
<proteinExistence type="inferred from homology"/>
<dbReference type="GO" id="GO:0003724">
    <property type="term" value="F:RNA helicase activity"/>
    <property type="evidence" value="ECO:0007669"/>
    <property type="project" value="UniProtKB-EC"/>
</dbReference>
<feature type="domain" description="Helicase C-terminal" evidence="13">
    <location>
        <begin position="306"/>
        <end position="467"/>
    </location>
</feature>
<dbReference type="GO" id="GO:0030490">
    <property type="term" value="P:maturation of SSU-rRNA"/>
    <property type="evidence" value="ECO:0007669"/>
    <property type="project" value="InterPro"/>
</dbReference>
<dbReference type="InterPro" id="IPR011545">
    <property type="entry name" value="DEAD/DEAH_box_helicase_dom"/>
</dbReference>
<evidence type="ECO:0000259" key="13">
    <source>
        <dbReference type="PROSITE" id="PS51194"/>
    </source>
</evidence>
<accession>A0A4P9ZT04</accession>
<keyword evidence="7" id="KW-0694">RNA-binding</keyword>
<dbReference type="PANTHER" id="PTHR47959">
    <property type="entry name" value="ATP-DEPENDENT RNA HELICASE RHLE-RELATED"/>
    <property type="match status" value="1"/>
</dbReference>
<evidence type="ECO:0000256" key="5">
    <source>
        <dbReference type="ARBA" id="ARBA00022806"/>
    </source>
</evidence>
<evidence type="ECO:0000256" key="3">
    <source>
        <dbReference type="ARBA" id="ARBA00022741"/>
    </source>
</evidence>
<comment type="subcellular location">
    <subcellularLocation>
        <location evidence="1">Nucleus</location>
        <location evidence="1">Nucleolus</location>
    </subcellularLocation>
</comment>
<dbReference type="InterPro" id="IPR001650">
    <property type="entry name" value="Helicase_C-like"/>
</dbReference>
<organism evidence="14 15">
    <name type="scientific">Dimargaris cristalligena</name>
    <dbReference type="NCBI Taxonomy" id="215637"/>
    <lineage>
        <taxon>Eukaryota</taxon>
        <taxon>Fungi</taxon>
        <taxon>Fungi incertae sedis</taxon>
        <taxon>Zoopagomycota</taxon>
        <taxon>Kickxellomycotina</taxon>
        <taxon>Dimargaritomycetes</taxon>
        <taxon>Dimargaritales</taxon>
        <taxon>Dimargaritaceae</taxon>
        <taxon>Dimargaris</taxon>
    </lineage>
</organism>
<dbReference type="AlphaFoldDB" id="A0A4P9ZT04"/>
<keyword evidence="4 14" id="KW-0378">Hydrolase</keyword>
<dbReference type="EC" id="3.6.4.13" evidence="2"/>
<dbReference type="GO" id="GO:0005829">
    <property type="term" value="C:cytosol"/>
    <property type="evidence" value="ECO:0007669"/>
    <property type="project" value="TreeGrafter"/>
</dbReference>
<keyword evidence="3" id="KW-0547">Nucleotide-binding</keyword>
<evidence type="ECO:0000256" key="7">
    <source>
        <dbReference type="ARBA" id="ARBA00022884"/>
    </source>
</evidence>
<reference evidence="15" key="1">
    <citation type="journal article" date="2018" name="Nat. Microbiol.">
        <title>Leveraging single-cell genomics to expand the fungal tree of life.</title>
        <authorList>
            <person name="Ahrendt S.R."/>
            <person name="Quandt C.A."/>
            <person name="Ciobanu D."/>
            <person name="Clum A."/>
            <person name="Salamov A."/>
            <person name="Andreopoulos B."/>
            <person name="Cheng J.F."/>
            <person name="Woyke T."/>
            <person name="Pelin A."/>
            <person name="Henrissat B."/>
            <person name="Reynolds N.K."/>
            <person name="Benny G.L."/>
            <person name="Smith M.E."/>
            <person name="James T.Y."/>
            <person name="Grigoriev I.V."/>
        </authorList>
    </citation>
    <scope>NUCLEOTIDE SEQUENCE [LARGE SCALE GENOMIC DNA]</scope>
    <source>
        <strain evidence="15">RSA 468</strain>
    </source>
</reference>
<sequence>MDFFGSKASKRPHSTDALGSGASDNENGEDESEEEDDDEDNASTSGSDSEDDHQEGEEGFVDEAAVTQFRTRHRIHLYGGERVAHPIRSFRPLLDLLAPALRRNFAAQSGFRRPTPIQMQAIPLVLADTDLVACAPTGSGKTLAYVLPLLHKLGTPNPMGGYRVCIVTPTRELATQVHELFSVLATGMEFRINHMVKSRPTESDTTEEAHTFDILIATPMRLVTEIKNKTIDLSQVQHLVLDEADQLLELGYLEQMDTIIAACPHAQLRKQLFSATIPPPIEELAQSIMRDPVRIFIGDRNAATDTIDQKLVFVGTEEGKLIEIRQMIQRGFRPPVLIFVQSIERSRELFHELQYDGVNVEVIHSERPKAQRDTIVANFRAGHVWVLIATELMARGIDFKGVNAVINYDFPQTVQSYIHRVGRTGRAGRRGEAITYFTKSDAPFLRLVVNIIRDSGGEVPEWMLELKAPNSKLVRNLKQMPRCRLPIKTDPGYMKFKTRQIE</sequence>
<dbReference type="STRING" id="215637.A0A4P9ZT04"/>
<evidence type="ECO:0000256" key="6">
    <source>
        <dbReference type="ARBA" id="ARBA00022840"/>
    </source>
</evidence>
<evidence type="ECO:0000256" key="11">
    <source>
        <dbReference type="SAM" id="MobiDB-lite"/>
    </source>
</evidence>
<dbReference type="SMART" id="SM00487">
    <property type="entry name" value="DEXDc"/>
    <property type="match status" value="1"/>
</dbReference>
<dbReference type="Gene3D" id="3.40.50.300">
    <property type="entry name" value="P-loop containing nucleotide triphosphate hydrolases"/>
    <property type="match status" value="2"/>
</dbReference>
<dbReference type="GO" id="GO:0005730">
    <property type="term" value="C:nucleolus"/>
    <property type="evidence" value="ECO:0007669"/>
    <property type="project" value="UniProtKB-SubCell"/>
</dbReference>
<feature type="region of interest" description="Disordered" evidence="11">
    <location>
        <begin position="1"/>
        <end position="65"/>
    </location>
</feature>
<dbReference type="PROSITE" id="PS51194">
    <property type="entry name" value="HELICASE_CTER"/>
    <property type="match status" value="1"/>
</dbReference>
<dbReference type="Pfam" id="PF00270">
    <property type="entry name" value="DEAD"/>
    <property type="match status" value="1"/>
</dbReference>
<dbReference type="InterPro" id="IPR027417">
    <property type="entry name" value="P-loop_NTPase"/>
</dbReference>
<protein>
    <recommendedName>
        <fullName evidence="2">RNA helicase</fullName>
        <ecNumber evidence="2">3.6.4.13</ecNumber>
    </recommendedName>
</protein>
<keyword evidence="5" id="KW-0347">Helicase</keyword>
<feature type="domain" description="Helicase ATP-binding" evidence="12">
    <location>
        <begin position="122"/>
        <end position="295"/>
    </location>
</feature>
<comment type="similarity">
    <text evidence="9">Belongs to the DEAD box helicase family. DDX52/ROK1 subfamily.</text>
</comment>
<keyword evidence="6" id="KW-0067">ATP-binding</keyword>
<dbReference type="GO" id="GO:0005524">
    <property type="term" value="F:ATP binding"/>
    <property type="evidence" value="ECO:0007669"/>
    <property type="project" value="UniProtKB-KW"/>
</dbReference>
<dbReference type="Proteomes" id="UP000268162">
    <property type="component" value="Unassembled WGS sequence"/>
</dbReference>
<feature type="compositionally biased region" description="Acidic residues" evidence="11">
    <location>
        <begin position="26"/>
        <end position="41"/>
    </location>
</feature>
<dbReference type="SMART" id="SM00490">
    <property type="entry name" value="HELICc"/>
    <property type="match status" value="1"/>
</dbReference>
<gene>
    <name evidence="14" type="ORF">BJ085DRAFT_21523</name>
</gene>
<evidence type="ECO:0000256" key="9">
    <source>
        <dbReference type="ARBA" id="ARBA00024355"/>
    </source>
</evidence>
<evidence type="ECO:0000256" key="1">
    <source>
        <dbReference type="ARBA" id="ARBA00004604"/>
    </source>
</evidence>
<name>A0A4P9ZT04_9FUNG</name>
<dbReference type="InterPro" id="IPR044764">
    <property type="entry name" value="DDX52/Rok1_DEADc"/>
</dbReference>
<evidence type="ECO:0000256" key="2">
    <source>
        <dbReference type="ARBA" id="ARBA00012552"/>
    </source>
</evidence>
<dbReference type="FunFam" id="3.40.50.300:FF:000759">
    <property type="entry name" value="probable ATP-dependent RNA helicase DDX52"/>
    <property type="match status" value="1"/>
</dbReference>
<dbReference type="PROSITE" id="PS51192">
    <property type="entry name" value="HELICASE_ATP_BIND_1"/>
    <property type="match status" value="1"/>
</dbReference>
<dbReference type="SUPFAM" id="SSF52540">
    <property type="entry name" value="P-loop containing nucleoside triphosphate hydrolases"/>
    <property type="match status" value="1"/>
</dbReference>
<dbReference type="EMBL" id="ML002631">
    <property type="protein sequence ID" value="RKP36565.1"/>
    <property type="molecule type" value="Genomic_DNA"/>
</dbReference>
<dbReference type="InterPro" id="IPR014001">
    <property type="entry name" value="Helicase_ATP-bd"/>
</dbReference>
<evidence type="ECO:0000256" key="10">
    <source>
        <dbReference type="ARBA" id="ARBA00047984"/>
    </source>
</evidence>
<dbReference type="InterPro" id="IPR050079">
    <property type="entry name" value="DEAD_box_RNA_helicase"/>
</dbReference>
<dbReference type="GO" id="GO:0003723">
    <property type="term" value="F:RNA binding"/>
    <property type="evidence" value="ECO:0007669"/>
    <property type="project" value="UniProtKB-KW"/>
</dbReference>
<dbReference type="CDD" id="cd17957">
    <property type="entry name" value="DEADc_DDX52"/>
    <property type="match status" value="1"/>
</dbReference>
<dbReference type="CDD" id="cd18787">
    <property type="entry name" value="SF2_C_DEAD"/>
    <property type="match status" value="1"/>
</dbReference>
<evidence type="ECO:0000313" key="15">
    <source>
        <dbReference type="Proteomes" id="UP000268162"/>
    </source>
</evidence>
<keyword evidence="15" id="KW-1185">Reference proteome</keyword>
<dbReference type="PANTHER" id="PTHR47959:SF15">
    <property type="entry name" value="RNA HELICASE"/>
    <property type="match status" value="1"/>
</dbReference>